<organism evidence="2 3">
    <name type="scientific">Terfezia boudieri ATCC MYA-4762</name>
    <dbReference type="NCBI Taxonomy" id="1051890"/>
    <lineage>
        <taxon>Eukaryota</taxon>
        <taxon>Fungi</taxon>
        <taxon>Dikarya</taxon>
        <taxon>Ascomycota</taxon>
        <taxon>Pezizomycotina</taxon>
        <taxon>Pezizomycetes</taxon>
        <taxon>Pezizales</taxon>
        <taxon>Pezizaceae</taxon>
        <taxon>Terfezia</taxon>
    </lineage>
</organism>
<feature type="transmembrane region" description="Helical" evidence="1">
    <location>
        <begin position="113"/>
        <end position="133"/>
    </location>
</feature>
<accession>A0A3N4LWM4</accession>
<dbReference type="STRING" id="1051890.A0A3N4LWM4"/>
<feature type="transmembrane region" description="Helical" evidence="1">
    <location>
        <begin position="213"/>
        <end position="231"/>
    </location>
</feature>
<evidence type="ECO:0000313" key="3">
    <source>
        <dbReference type="Proteomes" id="UP000267821"/>
    </source>
</evidence>
<feature type="transmembrane region" description="Helical" evidence="1">
    <location>
        <begin position="139"/>
        <end position="159"/>
    </location>
</feature>
<dbReference type="EMBL" id="ML121536">
    <property type="protein sequence ID" value="RPB25979.1"/>
    <property type="molecule type" value="Genomic_DNA"/>
</dbReference>
<keyword evidence="1" id="KW-1133">Transmembrane helix</keyword>
<proteinExistence type="predicted"/>
<dbReference type="Proteomes" id="UP000267821">
    <property type="component" value="Unassembled WGS sequence"/>
</dbReference>
<feature type="transmembrane region" description="Helical" evidence="1">
    <location>
        <begin position="237"/>
        <end position="256"/>
    </location>
</feature>
<gene>
    <name evidence="2" type="ORF">L211DRAFT_836072</name>
</gene>
<sequence>MVYMRLPRFVVEAGGIVALADLTTIAERTALMGKAWWLDILVIAPGIHLHQRSAELANAGGELPPTAALTSGYVFRVENQAMVGWLQRVGEAGSLVEVKVVEHKGSSLLDGGLLAGLIYFLAPILTVAAEIVLAYYSEWWTFGIIGVLIVARAINVAIIRRRSITDWKGGLEPGVKGDLLILVSQDRWIRMKGWVDDLKAVTSGQWLQDMTSIESFAAAGATLLVYVTAALSANSTTFGNIMLMVLLFVEVGLLGLSNKLLRDLYLHGRVVSVTAGPTRYNRRLELAEELIRETGRRDWAIGLGMVMPDTSDAPLKVVL</sequence>
<evidence type="ECO:0000256" key="1">
    <source>
        <dbReference type="SAM" id="Phobius"/>
    </source>
</evidence>
<keyword evidence="1" id="KW-0812">Transmembrane</keyword>
<dbReference type="OrthoDB" id="2956246at2759"/>
<keyword evidence="1" id="KW-0472">Membrane</keyword>
<dbReference type="InParanoid" id="A0A3N4LWM4"/>
<evidence type="ECO:0000313" key="2">
    <source>
        <dbReference type="EMBL" id="RPB25979.1"/>
    </source>
</evidence>
<protein>
    <submittedName>
        <fullName evidence="2">Uncharacterized protein</fullName>
    </submittedName>
</protein>
<keyword evidence="3" id="KW-1185">Reference proteome</keyword>
<reference evidence="2 3" key="1">
    <citation type="journal article" date="2018" name="Nat. Ecol. Evol.">
        <title>Pezizomycetes genomes reveal the molecular basis of ectomycorrhizal truffle lifestyle.</title>
        <authorList>
            <person name="Murat C."/>
            <person name="Payen T."/>
            <person name="Noel B."/>
            <person name="Kuo A."/>
            <person name="Morin E."/>
            <person name="Chen J."/>
            <person name="Kohler A."/>
            <person name="Krizsan K."/>
            <person name="Balestrini R."/>
            <person name="Da Silva C."/>
            <person name="Montanini B."/>
            <person name="Hainaut M."/>
            <person name="Levati E."/>
            <person name="Barry K.W."/>
            <person name="Belfiori B."/>
            <person name="Cichocki N."/>
            <person name="Clum A."/>
            <person name="Dockter R.B."/>
            <person name="Fauchery L."/>
            <person name="Guy J."/>
            <person name="Iotti M."/>
            <person name="Le Tacon F."/>
            <person name="Lindquist E.A."/>
            <person name="Lipzen A."/>
            <person name="Malagnac F."/>
            <person name="Mello A."/>
            <person name="Molinier V."/>
            <person name="Miyauchi S."/>
            <person name="Poulain J."/>
            <person name="Riccioni C."/>
            <person name="Rubini A."/>
            <person name="Sitrit Y."/>
            <person name="Splivallo R."/>
            <person name="Traeger S."/>
            <person name="Wang M."/>
            <person name="Zifcakova L."/>
            <person name="Wipf D."/>
            <person name="Zambonelli A."/>
            <person name="Paolocci F."/>
            <person name="Nowrousian M."/>
            <person name="Ottonello S."/>
            <person name="Baldrian P."/>
            <person name="Spatafora J.W."/>
            <person name="Henrissat B."/>
            <person name="Nagy L.G."/>
            <person name="Aury J.M."/>
            <person name="Wincker P."/>
            <person name="Grigoriev I.V."/>
            <person name="Bonfante P."/>
            <person name="Martin F.M."/>
        </authorList>
    </citation>
    <scope>NUCLEOTIDE SEQUENCE [LARGE SCALE GENOMIC DNA]</scope>
    <source>
        <strain evidence="2 3">ATCC MYA-4762</strain>
    </source>
</reference>
<name>A0A3N4LWM4_9PEZI</name>
<dbReference type="AlphaFoldDB" id="A0A3N4LWM4"/>